<proteinExistence type="predicted"/>
<gene>
    <name evidence="2" type="ORF">ENL07_01565</name>
</gene>
<name>A0A7C5HR47_9CHLB</name>
<organism evidence="2">
    <name type="scientific">Chlorobaculum parvum</name>
    <dbReference type="NCBI Taxonomy" id="274539"/>
    <lineage>
        <taxon>Bacteria</taxon>
        <taxon>Pseudomonadati</taxon>
        <taxon>Chlorobiota</taxon>
        <taxon>Chlorobiia</taxon>
        <taxon>Chlorobiales</taxon>
        <taxon>Chlorobiaceae</taxon>
        <taxon>Chlorobaculum</taxon>
    </lineage>
</organism>
<dbReference type="EMBL" id="DRSQ01000035">
    <property type="protein sequence ID" value="HHE31347.1"/>
    <property type="molecule type" value="Genomic_DNA"/>
</dbReference>
<dbReference type="AlphaFoldDB" id="A0A7C5HR47"/>
<evidence type="ECO:0000313" key="2">
    <source>
        <dbReference type="EMBL" id="HHE31347.1"/>
    </source>
</evidence>
<comment type="caution">
    <text evidence="2">The sequence shown here is derived from an EMBL/GenBank/DDBJ whole genome shotgun (WGS) entry which is preliminary data.</text>
</comment>
<reference evidence="2" key="1">
    <citation type="journal article" date="2020" name="mSystems">
        <title>Genome- and Community-Level Interaction Insights into Carbon Utilization and Element Cycling Functions of Hydrothermarchaeota in Hydrothermal Sediment.</title>
        <authorList>
            <person name="Zhou Z."/>
            <person name="Liu Y."/>
            <person name="Xu W."/>
            <person name="Pan J."/>
            <person name="Luo Z.H."/>
            <person name="Li M."/>
        </authorList>
    </citation>
    <scope>NUCLEOTIDE SEQUENCE [LARGE SCALE GENOMIC DNA]</scope>
    <source>
        <strain evidence="2">HyVt-633</strain>
    </source>
</reference>
<dbReference type="PROSITE" id="PS51186">
    <property type="entry name" value="GNAT"/>
    <property type="match status" value="1"/>
</dbReference>
<protein>
    <submittedName>
        <fullName evidence="2">N-acetyltransferase</fullName>
    </submittedName>
</protein>
<dbReference type="PANTHER" id="PTHR43792:SF1">
    <property type="entry name" value="N-ACETYLTRANSFERASE DOMAIN-CONTAINING PROTEIN"/>
    <property type="match status" value="1"/>
</dbReference>
<sequence length="177" mass="20158">MLIAETERLLIREFESSDKPALSKILGDPEVMEFSSKGALTEADTARFVESCRHSYQKFGYGQWALIEKKSEKLIGFCGLSHATVNGVEEVEVAYRLAKERWENGLSTEAAQKVLEHGFSVCHIKSVVGIVSPRHKASMRVLEKCGFQSFSETHYCGWEARVYRMSDHDWKSYNNRT</sequence>
<accession>A0A7C5HR47</accession>
<dbReference type="Gene3D" id="3.40.630.30">
    <property type="match status" value="1"/>
</dbReference>
<dbReference type="SUPFAM" id="SSF55729">
    <property type="entry name" value="Acyl-CoA N-acyltransferases (Nat)"/>
    <property type="match status" value="1"/>
</dbReference>
<feature type="domain" description="N-acetyltransferase" evidence="1">
    <location>
        <begin position="9"/>
        <end position="168"/>
    </location>
</feature>
<evidence type="ECO:0000259" key="1">
    <source>
        <dbReference type="PROSITE" id="PS51186"/>
    </source>
</evidence>
<dbReference type="Pfam" id="PF13302">
    <property type="entry name" value="Acetyltransf_3"/>
    <property type="match status" value="1"/>
</dbReference>
<dbReference type="InterPro" id="IPR016181">
    <property type="entry name" value="Acyl_CoA_acyltransferase"/>
</dbReference>
<dbReference type="Proteomes" id="UP000886058">
    <property type="component" value="Unassembled WGS sequence"/>
</dbReference>
<dbReference type="InterPro" id="IPR000182">
    <property type="entry name" value="GNAT_dom"/>
</dbReference>
<dbReference type="PANTHER" id="PTHR43792">
    <property type="entry name" value="GNAT FAMILY, PUTATIVE (AFU_ORTHOLOGUE AFUA_3G00765)-RELATED-RELATED"/>
    <property type="match status" value="1"/>
</dbReference>
<dbReference type="GO" id="GO:0016747">
    <property type="term" value="F:acyltransferase activity, transferring groups other than amino-acyl groups"/>
    <property type="evidence" value="ECO:0007669"/>
    <property type="project" value="InterPro"/>
</dbReference>
<dbReference type="InterPro" id="IPR051531">
    <property type="entry name" value="N-acetyltransferase"/>
</dbReference>